<dbReference type="HOGENOM" id="CLU_001742_1_0_1"/>
<dbReference type="OrthoDB" id="515064at2759"/>
<dbReference type="InterPro" id="IPR013088">
    <property type="entry name" value="Znf_NHR/GATA"/>
</dbReference>
<sequence length="1841" mass="197262">MNMRLRASRSAGYNLYLHICLGDRNWDDIRKMTAACSNWKVKWSARPLECLLEDVVDTVHCYASQRAGGWVSFSIAVVLWPVYTAKVIRGCEAITLQIKSHPRISTKLPRPPTFGPDSSVARKKRVRPSRRRSSSSPSTNEITGPASHPACVNPVSSFVFFLLGNFGEEYCYFDTSSQTNSLILKQLQTQAHRNFTLRLDNPVMNTYPSNPSSSSNYSQSQSINPALLAGGFSNPQQQQQQRYGGGGGGFGGAGGMGGGVNPAQLMNGSGGGMNGQGQGSISANQLLHQQQQRQQHQQHMMNGMNQMGGGGGMGNMVMGGMGGINPAALASSSSGNSSSSNMMNMNNVNINPMMLQNQTGSGGPSQINTAAMLNMLGITREQFAALSPQEKNAAGNKAMAIINQQNQQMSMSMGGQGMGNMMGGGAGNMMGGGGGGNMLGGGGGVGNMNNANMGGMQFAQQQNSNQQIAMGGFFDRPSSSASSHSTSNPSSNPQNQNQMMPPPPPRPTTAAGMHGMGGVMNMGGQQSGQGQGHPSRPGTSMAHRSPTIPGPGLGGGMGGMGSIQEQRMMQERMHRQQIQQMHNQQQMEQQQQHQQQQDPRFHQQQMEHQQRMREQGMHEQQRAQEQQRIQEQQQRMQLQMGIQRPSSRLSVGPPGQIPGAGGNMGFNANAGGMMNGFPQKSSQTQQQGGNIFPNQSPLSSQPHIPLPQTQTPQQQRGGQPFGSQQQHEGSPPPMSPYRGAKRKVGGPDGVMPGMGSPRIGGGMALPPTTPMGPPGIPRTISGDGLGGMPSPSTPTSGGLGNMNMNVGMPGGAGNIFQAQTQAMLQHQHQQQRRTQSPRPQSSMGMVPGGGGMDISIQRQRQGSIPPQQFPPGNQQTPQRQGSLPPSGMMGPPPQMSKPLDPAGLMGIGVKSGMSGMGGMPGMVMPPPSAAPAIPLAGMHPPTAAPGVIGGGIPLAGPGAVPGGAGMGVTPQQQQALASSLSAAGIPAAPGGLPASGPSVSGAGSAAAANLLAQLPPLPPGVTLNPAITRVSAVPLIESVKRIPPLSEDDVKNVQGWIKVDKEYEVAFRRMKERMAVEARETFGPAGASWWEKGFPGGNLNRWRRGREQFDVRYPRRREKEGRDGRERKRGVRREGLRLPRTLAPAEANRPEQLIPIRLEFDVEHHKMRDTFVWNLNDPVVTPEHFAQSLVEDYALPSSYHSFIVKSIQDQLSDYKAHSANYDGEGGELSEPEDASIHRGVLDEESLSWWESWRKRVRAEGASRKGSKHGRKRRKVVKVEEPEDMCMDEGDGDDERPMTLEELELDEQSLHEDMRILIKLDIIVGAMKLDDQFEWDLDNTNASPEDFADVYTQELGLCGEFKTAIAHSIREQVQTYQKSLFLVGHQPSDGALVQDEDLKQSFLPSLMSGARPVSEVQMFTPLLNYLSDGEIDRTEKDRDKDLNKRRKRNTRGRRGIALPDREPIRTYRTPAIGFPELDPATLALAAAANAPMSRRAAAAAASLTIANMVASENGTPFMPQSLPSQQAPQPPPTAQKEKKPKGLFKAPPIPPNTLRPRALVAAPTPSTAADVSKLPAPLDNDPPPSSNNVPALDSKAAKILSAKRAKELEREAKEKEFVDGQHPNYIDGVWHCSNCGCPESIAIGRRKGPLGDKSQCGTCGKFWHRHRRPRPVEYNADADYHSGLKQREAEAKMPASKRKGAAAALRAQSTAATPMADISEPQTPARSNGDVDASSRQSPTPAATLNDDDRAISPVSTASSASEPPLAQRVKLNGSHSKPPATPHPPPAAAVTSSTPPPINCPGKLYTPGPGETLSNYEVHLKNRLHRQKVNERVTAAGSNGS</sequence>
<evidence type="ECO:0000256" key="5">
    <source>
        <dbReference type="ARBA" id="ARBA00023242"/>
    </source>
</evidence>
<feature type="compositionally biased region" description="Low complexity" evidence="6">
    <location>
        <begin position="576"/>
        <end position="607"/>
    </location>
</feature>
<evidence type="ECO:0000256" key="1">
    <source>
        <dbReference type="ARBA" id="ARBA00004123"/>
    </source>
</evidence>
<keyword evidence="8" id="KW-1185">Reference proteome</keyword>
<dbReference type="GO" id="GO:0000228">
    <property type="term" value="C:nuclear chromosome"/>
    <property type="evidence" value="ECO:0007669"/>
    <property type="project" value="InterPro"/>
</dbReference>
<dbReference type="KEGG" id="lbc:LACBIDRAFT_293563"/>
<feature type="compositionally biased region" description="Acidic residues" evidence="6">
    <location>
        <begin position="1280"/>
        <end position="1293"/>
    </location>
</feature>
<dbReference type="Gene3D" id="3.30.50.10">
    <property type="entry name" value="Erythroid Transcription Factor GATA-1, subunit A"/>
    <property type="match status" value="1"/>
</dbReference>
<feature type="compositionally biased region" description="Basic and acidic residues" evidence="6">
    <location>
        <begin position="608"/>
        <end position="622"/>
    </location>
</feature>
<feature type="region of interest" description="Disordered" evidence="6">
    <location>
        <begin position="228"/>
        <end position="256"/>
    </location>
</feature>
<feature type="compositionally biased region" description="Low complexity" evidence="6">
    <location>
        <begin position="623"/>
        <end position="643"/>
    </location>
</feature>
<feature type="compositionally biased region" description="Polar residues" evidence="6">
    <location>
        <begin position="678"/>
        <end position="700"/>
    </location>
</feature>
<dbReference type="RefSeq" id="XP_001878977.1">
    <property type="nucleotide sequence ID" value="XM_001878942.1"/>
</dbReference>
<evidence type="ECO:0000256" key="3">
    <source>
        <dbReference type="ARBA" id="ARBA00023015"/>
    </source>
</evidence>
<accession>B0D476</accession>
<feature type="region of interest" description="Disordered" evidence="6">
    <location>
        <begin position="1263"/>
        <end position="1295"/>
    </location>
</feature>
<organism evidence="8">
    <name type="scientific">Laccaria bicolor (strain S238N-H82 / ATCC MYA-4686)</name>
    <name type="common">Bicoloured deceiver</name>
    <name type="synonym">Laccaria laccata var. bicolor</name>
    <dbReference type="NCBI Taxonomy" id="486041"/>
    <lineage>
        <taxon>Eukaryota</taxon>
        <taxon>Fungi</taxon>
        <taxon>Dikarya</taxon>
        <taxon>Basidiomycota</taxon>
        <taxon>Agaricomycotina</taxon>
        <taxon>Agaricomycetes</taxon>
        <taxon>Agaricomycetidae</taxon>
        <taxon>Agaricales</taxon>
        <taxon>Agaricineae</taxon>
        <taxon>Hydnangiaceae</taxon>
        <taxon>Laccaria</taxon>
    </lineage>
</organism>
<feature type="region of interest" description="Disordered" evidence="6">
    <location>
        <begin position="105"/>
        <end position="146"/>
    </location>
</feature>
<reference evidence="7 8" key="1">
    <citation type="journal article" date="2008" name="Nature">
        <title>The genome of Laccaria bicolor provides insights into mycorrhizal symbiosis.</title>
        <authorList>
            <person name="Martin F."/>
            <person name="Aerts A."/>
            <person name="Ahren D."/>
            <person name="Brun A."/>
            <person name="Danchin E.G.J."/>
            <person name="Duchaussoy F."/>
            <person name="Gibon J."/>
            <person name="Kohler A."/>
            <person name="Lindquist E."/>
            <person name="Pereda V."/>
            <person name="Salamov A."/>
            <person name="Shapiro H.J."/>
            <person name="Wuyts J."/>
            <person name="Blaudez D."/>
            <person name="Buee M."/>
            <person name="Brokstein P."/>
            <person name="Canbaeck B."/>
            <person name="Cohen D."/>
            <person name="Courty P.E."/>
            <person name="Coutinho P.M."/>
            <person name="Delaruelle C."/>
            <person name="Detter J.C."/>
            <person name="Deveau A."/>
            <person name="DiFazio S."/>
            <person name="Duplessis S."/>
            <person name="Fraissinet-Tachet L."/>
            <person name="Lucic E."/>
            <person name="Frey-Klett P."/>
            <person name="Fourrey C."/>
            <person name="Feussner I."/>
            <person name="Gay G."/>
            <person name="Grimwood J."/>
            <person name="Hoegger P.J."/>
            <person name="Jain P."/>
            <person name="Kilaru S."/>
            <person name="Labbe J."/>
            <person name="Lin Y.C."/>
            <person name="Legue V."/>
            <person name="Le Tacon F."/>
            <person name="Marmeisse R."/>
            <person name="Melayah D."/>
            <person name="Montanini B."/>
            <person name="Muratet M."/>
            <person name="Nehls U."/>
            <person name="Niculita-Hirzel H."/>
            <person name="Oudot-Le Secq M.P."/>
            <person name="Peter M."/>
            <person name="Quesneville H."/>
            <person name="Rajashekar B."/>
            <person name="Reich M."/>
            <person name="Rouhier N."/>
            <person name="Schmutz J."/>
            <person name="Yin T."/>
            <person name="Chalot M."/>
            <person name="Henrissat B."/>
            <person name="Kuees U."/>
            <person name="Lucas S."/>
            <person name="Van de Peer Y."/>
            <person name="Podila G.K."/>
            <person name="Polle A."/>
            <person name="Pukkila P.J."/>
            <person name="Richardson P.M."/>
            <person name="Rouze P."/>
            <person name="Sanders I.R."/>
            <person name="Stajich J.E."/>
            <person name="Tunlid A."/>
            <person name="Tuskan G."/>
            <person name="Grigoriev I.V."/>
        </authorList>
    </citation>
    <scope>NUCLEOTIDE SEQUENCE [LARGE SCALE GENOMIC DNA]</scope>
    <source>
        <strain evidence="8">S238N-H82 / ATCC MYA-4686</strain>
    </source>
</reference>
<comment type="subcellular location">
    <subcellularLocation>
        <location evidence="1">Nucleus</location>
    </subcellularLocation>
</comment>
<evidence type="ECO:0000256" key="6">
    <source>
        <dbReference type="SAM" id="MobiDB-lite"/>
    </source>
</evidence>
<feature type="region of interest" description="Disordered" evidence="6">
    <location>
        <begin position="470"/>
        <end position="755"/>
    </location>
</feature>
<dbReference type="GO" id="GO:0008270">
    <property type="term" value="F:zinc ion binding"/>
    <property type="evidence" value="ECO:0007669"/>
    <property type="project" value="InterPro"/>
</dbReference>
<feature type="compositionally biased region" description="Polar residues" evidence="6">
    <location>
        <begin position="1733"/>
        <end position="1742"/>
    </location>
</feature>
<evidence type="ECO:0000313" key="7">
    <source>
        <dbReference type="EMBL" id="EDR10527.1"/>
    </source>
</evidence>
<feature type="compositionally biased region" description="Basic residues" evidence="6">
    <location>
        <begin position="1264"/>
        <end position="1275"/>
    </location>
</feature>
<feature type="region of interest" description="Disordered" evidence="6">
    <location>
        <begin position="1434"/>
        <end position="1453"/>
    </location>
</feature>
<keyword evidence="5" id="KW-0539">Nucleus</keyword>
<feature type="compositionally biased region" description="Low complexity" evidence="6">
    <location>
        <begin position="665"/>
        <end position="677"/>
    </location>
</feature>
<feature type="compositionally biased region" description="Gly residues" evidence="6">
    <location>
        <begin position="551"/>
        <end position="561"/>
    </location>
</feature>
<dbReference type="InterPro" id="IPR006939">
    <property type="entry name" value="SNF5"/>
</dbReference>
<feature type="region of interest" description="Disordered" evidence="6">
    <location>
        <begin position="1513"/>
        <end position="1590"/>
    </location>
</feature>
<keyword evidence="3" id="KW-0805">Transcription regulation</keyword>
<dbReference type="GO" id="GO:0006355">
    <property type="term" value="P:regulation of DNA-templated transcription"/>
    <property type="evidence" value="ECO:0007669"/>
    <property type="project" value="InterPro"/>
</dbReference>
<feature type="compositionally biased region" description="Basic residues" evidence="6">
    <location>
        <begin position="121"/>
        <end position="133"/>
    </location>
</feature>
<feature type="compositionally biased region" description="Low complexity" evidence="6">
    <location>
        <begin position="476"/>
        <end position="499"/>
    </location>
</feature>
<dbReference type="EMBL" id="DS547097">
    <property type="protein sequence ID" value="EDR10527.1"/>
    <property type="molecule type" value="Genomic_DNA"/>
</dbReference>
<feature type="compositionally biased region" description="Low complexity" evidence="6">
    <location>
        <begin position="822"/>
        <end position="845"/>
    </location>
</feature>
<dbReference type="GO" id="GO:0006338">
    <property type="term" value="P:chromatin remodeling"/>
    <property type="evidence" value="ECO:0007669"/>
    <property type="project" value="InterPro"/>
</dbReference>
<feature type="compositionally biased region" description="Gly residues" evidence="6">
    <location>
        <begin position="243"/>
        <end position="256"/>
    </location>
</feature>
<feature type="compositionally biased region" description="Low complexity" evidence="6">
    <location>
        <begin position="701"/>
        <end position="726"/>
    </location>
</feature>
<feature type="compositionally biased region" description="Gly residues" evidence="6">
    <location>
        <begin position="514"/>
        <end position="531"/>
    </location>
</feature>
<dbReference type="GeneID" id="6074743"/>
<feature type="compositionally biased region" description="Low complexity" evidence="6">
    <location>
        <begin position="230"/>
        <end position="242"/>
    </location>
</feature>
<keyword evidence="4" id="KW-0804">Transcription</keyword>
<feature type="region of interest" description="Disordered" evidence="6">
    <location>
        <begin position="1685"/>
        <end position="1811"/>
    </location>
</feature>
<dbReference type="Proteomes" id="UP000001194">
    <property type="component" value="Unassembled WGS sequence"/>
</dbReference>
<feature type="compositionally biased region" description="Polar residues" evidence="6">
    <location>
        <begin position="856"/>
        <end position="880"/>
    </location>
</feature>
<feature type="compositionally biased region" description="Low complexity" evidence="6">
    <location>
        <begin position="1700"/>
        <end position="1711"/>
    </location>
</feature>
<evidence type="ECO:0000256" key="4">
    <source>
        <dbReference type="ARBA" id="ARBA00023163"/>
    </source>
</evidence>
<feature type="region of interest" description="Disordered" evidence="6">
    <location>
        <begin position="1822"/>
        <end position="1841"/>
    </location>
</feature>
<evidence type="ECO:0000313" key="8">
    <source>
        <dbReference type="Proteomes" id="UP000001194"/>
    </source>
</evidence>
<dbReference type="Pfam" id="PF04855">
    <property type="entry name" value="SNF5"/>
    <property type="match status" value="1"/>
</dbReference>
<comment type="similarity">
    <text evidence="2">Belongs to the SNF5 family.</text>
</comment>
<name>B0D476_LACBS</name>
<gene>
    <name evidence="7" type="ORF">LACBIDRAFT_293563</name>
</gene>
<evidence type="ECO:0000256" key="2">
    <source>
        <dbReference type="ARBA" id="ARBA00010239"/>
    </source>
</evidence>
<dbReference type="InParanoid" id="B0D476"/>
<protein>
    <submittedName>
        <fullName evidence="7">Predicted protein</fullName>
    </submittedName>
</protein>
<dbReference type="PANTHER" id="PTHR10019">
    <property type="entry name" value="SNF5"/>
    <property type="match status" value="1"/>
</dbReference>
<feature type="compositionally biased region" description="Basic residues" evidence="6">
    <location>
        <begin position="1442"/>
        <end position="1453"/>
    </location>
</feature>
<dbReference type="STRING" id="486041.B0D476"/>
<proteinExistence type="inferred from homology"/>
<feature type="region of interest" description="Disordered" evidence="6">
    <location>
        <begin position="822"/>
        <end position="899"/>
    </location>
</feature>